<evidence type="ECO:0000256" key="1">
    <source>
        <dbReference type="SAM" id="MobiDB-lite"/>
    </source>
</evidence>
<dbReference type="GO" id="GO:0032259">
    <property type="term" value="P:methylation"/>
    <property type="evidence" value="ECO:0007669"/>
    <property type="project" value="UniProtKB-KW"/>
</dbReference>
<dbReference type="PANTHER" id="PTHR37524:SF2">
    <property type="entry name" value="RIBOSOMAL RNA METHYLTRANSFERASE FTSJ DOMAIN-CONTAINING PROTEIN"/>
    <property type="match status" value="1"/>
</dbReference>
<dbReference type="RefSeq" id="WP_053231978.1">
    <property type="nucleotide sequence ID" value="NZ_CP011125.1"/>
</dbReference>
<evidence type="ECO:0000313" key="4">
    <source>
        <dbReference type="Proteomes" id="UP000034883"/>
    </source>
</evidence>
<dbReference type="InterPro" id="IPR002877">
    <property type="entry name" value="RNA_MeTrfase_FtsJ_dom"/>
</dbReference>
<keyword evidence="4" id="KW-1185">Reference proteome</keyword>
<dbReference type="STRING" id="927083.DB32_001811"/>
<dbReference type="Gene3D" id="3.40.50.150">
    <property type="entry name" value="Vaccinia Virus protein VP39"/>
    <property type="match status" value="1"/>
</dbReference>
<evidence type="ECO:0000259" key="2">
    <source>
        <dbReference type="Pfam" id="PF01728"/>
    </source>
</evidence>
<reference evidence="3 4" key="1">
    <citation type="submission" date="2015-03" db="EMBL/GenBank/DDBJ databases">
        <title>Genome assembly of Sandaracinus amylolyticus DSM 53668.</title>
        <authorList>
            <person name="Sharma G."/>
            <person name="Subramanian S."/>
        </authorList>
    </citation>
    <scope>NUCLEOTIDE SEQUENCE [LARGE SCALE GENOMIC DNA]</scope>
    <source>
        <strain evidence="3 4">DSM 53668</strain>
    </source>
</reference>
<dbReference type="SUPFAM" id="SSF53335">
    <property type="entry name" value="S-adenosyl-L-methionine-dependent methyltransferases"/>
    <property type="match status" value="1"/>
</dbReference>
<dbReference type="OrthoDB" id="154490at2"/>
<dbReference type="Pfam" id="PF01728">
    <property type="entry name" value="FtsJ"/>
    <property type="match status" value="1"/>
</dbReference>
<proteinExistence type="predicted"/>
<dbReference type="NCBIfam" id="NF008734">
    <property type="entry name" value="PRK11760.1"/>
    <property type="match status" value="1"/>
</dbReference>
<protein>
    <submittedName>
        <fullName evidence="3">LSU rRNA 2'-O-methyl-C2498 methyltransferase RlmM</fullName>
    </submittedName>
</protein>
<dbReference type="GO" id="GO:0008168">
    <property type="term" value="F:methyltransferase activity"/>
    <property type="evidence" value="ECO:0007669"/>
    <property type="project" value="UniProtKB-KW"/>
</dbReference>
<feature type="compositionally biased region" description="Basic and acidic residues" evidence="1">
    <location>
        <begin position="10"/>
        <end position="51"/>
    </location>
</feature>
<dbReference type="AlphaFoldDB" id="A0A0F6W0W7"/>
<dbReference type="Proteomes" id="UP000034883">
    <property type="component" value="Chromosome"/>
</dbReference>
<dbReference type="InterPro" id="IPR029063">
    <property type="entry name" value="SAM-dependent_MTases_sf"/>
</dbReference>
<feature type="region of interest" description="Disordered" evidence="1">
    <location>
        <begin position="1"/>
        <end position="53"/>
    </location>
</feature>
<keyword evidence="3" id="KW-0489">Methyltransferase</keyword>
<feature type="domain" description="Ribosomal RNA methyltransferase FtsJ" evidence="2">
    <location>
        <begin position="241"/>
        <end position="327"/>
    </location>
</feature>
<organism evidence="3 4">
    <name type="scientific">Sandaracinus amylolyticus</name>
    <dbReference type="NCBI Taxonomy" id="927083"/>
    <lineage>
        <taxon>Bacteria</taxon>
        <taxon>Pseudomonadati</taxon>
        <taxon>Myxococcota</taxon>
        <taxon>Polyangia</taxon>
        <taxon>Polyangiales</taxon>
        <taxon>Sandaracinaceae</taxon>
        <taxon>Sandaracinus</taxon>
    </lineage>
</organism>
<accession>A0A0F6W0W7</accession>
<name>A0A0F6W0W7_9BACT</name>
<evidence type="ECO:0000313" key="3">
    <source>
        <dbReference type="EMBL" id="AKF04662.1"/>
    </source>
</evidence>
<sequence length="397" mass="43630">MSKPRGRRDRGKERDRPRARPEGPRRPLDARAQRPDARPRPDARKPPDDRAQSIVRVPVERGKPLDGEWLWTTRPGSEQDLVDELTIALGRDRARRVGPALVRSRGAPTAKEGGVEVTFARQGFRIAGEASGERSAIVSAIAERARPQGTYAISAWVPDTDALNPLAPDADAIESALAATLDAQAPRRVAMTALPHAGAMLLQVALVARDHAIFGANGTEHLLSFSPGGRARMRVGGERPSRAARKVEEALAWLGVSPGPGEVCVDLGAAPGGWTWVLLEKRAKVIAVDPAELRPDIARHRNVAHHKASAFQFAPEEPVDWLFCDMAWRPLEVAQLLAKWGRRRWARILVANLKLPMKTKAKTVEDLKQVVAGGGWTRIRTRQLYHDRDEITLTAHL</sequence>
<dbReference type="PANTHER" id="PTHR37524">
    <property type="entry name" value="RIBOSOMAL RNA LARGE SUBUNIT METHYLTRANSFERASE M"/>
    <property type="match status" value="1"/>
</dbReference>
<dbReference type="KEGG" id="samy:DB32_001811"/>
<gene>
    <name evidence="3" type="ORF">DB32_001811</name>
</gene>
<keyword evidence="3" id="KW-0808">Transferase</keyword>
<dbReference type="EMBL" id="CP011125">
    <property type="protein sequence ID" value="AKF04662.1"/>
    <property type="molecule type" value="Genomic_DNA"/>
</dbReference>